<gene>
    <name evidence="2" type="ORF">NYR02_11590</name>
</gene>
<feature type="domain" description="GP-PDE" evidence="1">
    <location>
        <begin position="17"/>
        <end position="253"/>
    </location>
</feature>
<name>A0A9X3AH18_9GAMM</name>
<dbReference type="GO" id="GO:0006629">
    <property type="term" value="P:lipid metabolic process"/>
    <property type="evidence" value="ECO:0007669"/>
    <property type="project" value="InterPro"/>
</dbReference>
<evidence type="ECO:0000259" key="1">
    <source>
        <dbReference type="PROSITE" id="PS51704"/>
    </source>
</evidence>
<dbReference type="Gene3D" id="3.20.20.190">
    <property type="entry name" value="Phosphatidylinositol (PI) phosphodiesterase"/>
    <property type="match status" value="1"/>
</dbReference>
<reference evidence="2" key="2">
    <citation type="submission" date="2022-08" db="EMBL/GenBank/DDBJ databases">
        <authorList>
            <person name="Dong C."/>
        </authorList>
    </citation>
    <scope>NUCLEOTIDE SEQUENCE</scope>
    <source>
        <strain evidence="2">59MF3M-4</strain>
    </source>
</reference>
<protein>
    <submittedName>
        <fullName evidence="2">Glycerophosphoryl diester phosphodiesterase</fullName>
    </submittedName>
</protein>
<dbReference type="PROSITE" id="PS51704">
    <property type="entry name" value="GP_PDE"/>
    <property type="match status" value="1"/>
</dbReference>
<evidence type="ECO:0000313" key="2">
    <source>
        <dbReference type="EMBL" id="MCT7359657.1"/>
    </source>
</evidence>
<proteinExistence type="predicted"/>
<dbReference type="CDD" id="cd08562">
    <property type="entry name" value="GDPD_EcUgpQ_like"/>
    <property type="match status" value="1"/>
</dbReference>
<dbReference type="Pfam" id="PF03009">
    <property type="entry name" value="GDPD"/>
    <property type="match status" value="1"/>
</dbReference>
<comment type="caution">
    <text evidence="2">The sequence shown here is derived from an EMBL/GenBank/DDBJ whole genome shotgun (WGS) entry which is preliminary data.</text>
</comment>
<dbReference type="PANTHER" id="PTHR46211:SF1">
    <property type="entry name" value="GLYCEROPHOSPHODIESTER PHOSPHODIESTERASE, CYTOPLASMIC"/>
    <property type="match status" value="1"/>
</dbReference>
<dbReference type="GO" id="GO:0008081">
    <property type="term" value="F:phosphoric diester hydrolase activity"/>
    <property type="evidence" value="ECO:0007669"/>
    <property type="project" value="InterPro"/>
</dbReference>
<reference evidence="2" key="1">
    <citation type="journal article" date="2022" name="Front. Microbiol.">
        <title>Genome-based taxonomic rearrangement of Oceanobacter-related bacteria including the description of Thalassolituus hydrocarbonoclasticus sp. nov. and Thalassolituus pacificus sp. nov. and emended description of the genus Thalassolituus.</title>
        <authorList>
            <person name="Dong C."/>
            <person name="Wei L."/>
            <person name="Wang J."/>
            <person name="Lai Q."/>
            <person name="Huang Z."/>
            <person name="Shao Z."/>
        </authorList>
    </citation>
    <scope>NUCLEOTIDE SEQUENCE</scope>
    <source>
        <strain evidence="2">59MF3M-4</strain>
    </source>
</reference>
<accession>A0A9X3AH18</accession>
<dbReference type="EMBL" id="JAOANI010000019">
    <property type="protein sequence ID" value="MCT7359657.1"/>
    <property type="molecule type" value="Genomic_DNA"/>
</dbReference>
<evidence type="ECO:0000313" key="3">
    <source>
        <dbReference type="Proteomes" id="UP001147830"/>
    </source>
</evidence>
<sequence>MPTTIPFSSPDAYEDMSPVIAHRGASAHAPENTRAAIELAARQGAQWVEVDVTISADGIAVIHHDADLKRCSDGDGLVIQKRLAELKQLDVGRWFSDQFRGEQILTLSELLALASHLELGLNLEIKPTIGREPETVWAIHKALQQVHFEQPLLLSSFSIHALQSARRHMPHITRALNVEAIPADWQHRLEEADCAGLHFAKEFFDAAQVSAIRDAGYHMLVFTVNDADTAQRLLQAGVDGVFTDMPQQLQQTLKGARAGSFNH</sequence>
<organism evidence="2 3">
    <name type="scientific">Thalassolituus pacificus</name>
    <dbReference type="NCBI Taxonomy" id="2975440"/>
    <lineage>
        <taxon>Bacteria</taxon>
        <taxon>Pseudomonadati</taxon>
        <taxon>Pseudomonadota</taxon>
        <taxon>Gammaproteobacteria</taxon>
        <taxon>Oceanospirillales</taxon>
        <taxon>Oceanospirillaceae</taxon>
        <taxon>Thalassolituus</taxon>
    </lineage>
</organism>
<dbReference type="Proteomes" id="UP001147830">
    <property type="component" value="Unassembled WGS sequence"/>
</dbReference>
<dbReference type="InterPro" id="IPR017946">
    <property type="entry name" value="PLC-like_Pdiesterase_TIM-brl"/>
</dbReference>
<dbReference type="AlphaFoldDB" id="A0A9X3AH18"/>
<dbReference type="PANTHER" id="PTHR46211">
    <property type="entry name" value="GLYCEROPHOSPHORYL DIESTER PHOSPHODIESTERASE"/>
    <property type="match status" value="1"/>
</dbReference>
<dbReference type="RefSeq" id="WP_260976520.1">
    <property type="nucleotide sequence ID" value="NZ_JAOANI010000019.1"/>
</dbReference>
<keyword evidence="3" id="KW-1185">Reference proteome</keyword>
<dbReference type="InterPro" id="IPR030395">
    <property type="entry name" value="GP_PDE_dom"/>
</dbReference>
<dbReference type="SUPFAM" id="SSF51695">
    <property type="entry name" value="PLC-like phosphodiesterases"/>
    <property type="match status" value="1"/>
</dbReference>